<feature type="non-terminal residue" evidence="2">
    <location>
        <position position="73"/>
    </location>
</feature>
<gene>
    <name evidence="2" type="ORF">AVDCRST_MAG02-4035</name>
</gene>
<feature type="compositionally biased region" description="Low complexity" evidence="1">
    <location>
        <begin position="22"/>
        <end position="33"/>
    </location>
</feature>
<feature type="compositionally biased region" description="Basic and acidic residues" evidence="1">
    <location>
        <begin position="47"/>
        <end position="66"/>
    </location>
</feature>
<evidence type="ECO:0000313" key="2">
    <source>
        <dbReference type="EMBL" id="CAA9470375.1"/>
    </source>
</evidence>
<evidence type="ECO:0000256" key="1">
    <source>
        <dbReference type="SAM" id="MobiDB-lite"/>
    </source>
</evidence>
<protein>
    <submittedName>
        <fullName evidence="2">Uncharacterized protein</fullName>
    </submittedName>
</protein>
<proteinExistence type="predicted"/>
<organism evidence="2">
    <name type="scientific">uncultured Rubrobacteraceae bacterium</name>
    <dbReference type="NCBI Taxonomy" id="349277"/>
    <lineage>
        <taxon>Bacteria</taxon>
        <taxon>Bacillati</taxon>
        <taxon>Actinomycetota</taxon>
        <taxon>Rubrobacteria</taxon>
        <taxon>Rubrobacterales</taxon>
        <taxon>Rubrobacteraceae</taxon>
        <taxon>environmental samples</taxon>
    </lineage>
</organism>
<feature type="compositionally biased region" description="Basic residues" evidence="1">
    <location>
        <begin position="34"/>
        <end position="46"/>
    </location>
</feature>
<sequence length="73" mass="8065">AEAPREGGGAGRGRRRPGGRGVLRLPVVRPLPGARRHFGGPRRRAGFRRDDGRGDRFGGAHRERGRPVGRRRH</sequence>
<reference evidence="2" key="1">
    <citation type="submission" date="2020-02" db="EMBL/GenBank/DDBJ databases">
        <authorList>
            <person name="Meier V. D."/>
        </authorList>
    </citation>
    <scope>NUCLEOTIDE SEQUENCE</scope>
    <source>
        <strain evidence="2">AVDCRST_MAG02</strain>
    </source>
</reference>
<dbReference type="AlphaFoldDB" id="A0A6J4RJ72"/>
<feature type="compositionally biased region" description="Gly residues" evidence="1">
    <location>
        <begin position="1"/>
        <end position="11"/>
    </location>
</feature>
<dbReference type="EMBL" id="CADCVH010000102">
    <property type="protein sequence ID" value="CAA9470375.1"/>
    <property type="molecule type" value="Genomic_DNA"/>
</dbReference>
<accession>A0A6J4RJ72</accession>
<name>A0A6J4RJ72_9ACTN</name>
<feature type="region of interest" description="Disordered" evidence="1">
    <location>
        <begin position="1"/>
        <end position="73"/>
    </location>
</feature>
<feature type="non-terminal residue" evidence="2">
    <location>
        <position position="1"/>
    </location>
</feature>